<evidence type="ECO:0000313" key="1">
    <source>
        <dbReference type="EMBL" id="CTQ72472.1"/>
    </source>
</evidence>
<dbReference type="EMBL" id="CXWC01000011">
    <property type="protein sequence ID" value="CTQ72472.1"/>
    <property type="molecule type" value="Genomic_DNA"/>
</dbReference>
<organism evidence="1 2">
    <name type="scientific">Roseibium album</name>
    <dbReference type="NCBI Taxonomy" id="311410"/>
    <lineage>
        <taxon>Bacteria</taxon>
        <taxon>Pseudomonadati</taxon>
        <taxon>Pseudomonadota</taxon>
        <taxon>Alphaproteobacteria</taxon>
        <taxon>Hyphomicrobiales</taxon>
        <taxon>Stappiaceae</taxon>
        <taxon>Roseibium</taxon>
    </lineage>
</organism>
<protein>
    <recommendedName>
        <fullName evidence="3">DUF2927 domain-containing protein</fullName>
    </recommendedName>
</protein>
<evidence type="ECO:0000313" key="2">
    <source>
        <dbReference type="Proteomes" id="UP000049983"/>
    </source>
</evidence>
<dbReference type="Proteomes" id="UP000049983">
    <property type="component" value="Unassembled WGS sequence"/>
</dbReference>
<accession>A0A0M7ADE8</accession>
<name>A0A0M7ADE8_9HYPH</name>
<proteinExistence type="predicted"/>
<evidence type="ECO:0008006" key="3">
    <source>
        <dbReference type="Google" id="ProtNLM"/>
    </source>
</evidence>
<keyword evidence="2" id="KW-1185">Reference proteome</keyword>
<sequence length="296" mass="34100">MARYSFFFLSNGLVIFFNDIICDDPDMPAPVSSQGIFELNMNVAGNCDLTYMKTMRFLHLPALLTSLFLTALMISVSARAANDSFSTEELLRGFEKTVFGLEYRSWSWRPYLVKKFTQPVTFYVHNLSRRDRTRVVHRFVREIDRRIGGLETSITNDPAAANFEVFVVDRAQYVSVVQRDIYKNDRAKVPGRCLVRVVSGRKGIKRSSAVIVSDEGEFLFKRCLVEEILQGLGPMNDHQDLTHSVFNDASRHSRFTVFDQIILNMLYDPRIRPGMSMKQTKPILPLVVRDARRRVR</sequence>
<dbReference type="STRING" id="311410.LA5095_00109"/>
<dbReference type="AlphaFoldDB" id="A0A0M7ADE8"/>
<reference evidence="2" key="1">
    <citation type="submission" date="2015-07" db="EMBL/GenBank/DDBJ databases">
        <authorList>
            <person name="Rodrigo-Torres Lidia"/>
            <person name="Arahal R.David."/>
        </authorList>
    </citation>
    <scope>NUCLEOTIDE SEQUENCE [LARGE SCALE GENOMIC DNA]</scope>
    <source>
        <strain evidence="2">CECT 5096</strain>
    </source>
</reference>
<dbReference type="InterPro" id="IPR021323">
    <property type="entry name" value="DUF2927"/>
</dbReference>
<dbReference type="Pfam" id="PF11150">
    <property type="entry name" value="DUF2927"/>
    <property type="match status" value="1"/>
</dbReference>
<gene>
    <name evidence="1" type="ORF">LA5096_03250</name>
</gene>